<dbReference type="PATRIC" id="fig|1300343.5.peg.1953"/>
<dbReference type="GO" id="GO:0071949">
    <property type="term" value="F:FAD binding"/>
    <property type="evidence" value="ECO:0007669"/>
    <property type="project" value="InterPro"/>
</dbReference>
<dbReference type="EMBL" id="JSAQ01000001">
    <property type="protein sequence ID" value="KGO05900.1"/>
    <property type="molecule type" value="Genomic_DNA"/>
</dbReference>
<comment type="caution">
    <text evidence="2">The sequence shown here is derived from an EMBL/GenBank/DDBJ whole genome shotgun (WGS) entry which is preliminary data.</text>
</comment>
<organism evidence="2 3">
    <name type="scientific">Dokdonia donghaensis DSW-1</name>
    <dbReference type="NCBI Taxonomy" id="1300343"/>
    <lineage>
        <taxon>Bacteria</taxon>
        <taxon>Pseudomonadati</taxon>
        <taxon>Bacteroidota</taxon>
        <taxon>Flavobacteriia</taxon>
        <taxon>Flavobacteriales</taxon>
        <taxon>Flavobacteriaceae</taxon>
        <taxon>Dokdonia</taxon>
    </lineage>
</organism>
<dbReference type="Proteomes" id="UP000030140">
    <property type="component" value="Unassembled WGS sequence"/>
</dbReference>
<name>A0A0A2GZS5_9FLAO</name>
<keyword evidence="3" id="KW-1185">Reference proteome</keyword>
<dbReference type="AlphaFoldDB" id="A0A0A2GZS5"/>
<accession>A0A0A2GZS5</accession>
<gene>
    <name evidence="2" type="ORF">NV36_02935</name>
</gene>
<dbReference type="InterPro" id="IPR050407">
    <property type="entry name" value="Geranylgeranyl_reductase"/>
</dbReference>
<dbReference type="SUPFAM" id="SSF51905">
    <property type="entry name" value="FAD/NAD(P)-binding domain"/>
    <property type="match status" value="1"/>
</dbReference>
<protein>
    <submittedName>
        <fullName evidence="2">FAD-dependent oxidoreductase</fullName>
    </submittedName>
</protein>
<dbReference type="RefSeq" id="WP_035324922.1">
    <property type="nucleotide sequence ID" value="NZ_CP015125.1"/>
</dbReference>
<dbReference type="PRINTS" id="PR00420">
    <property type="entry name" value="RNGMNOXGNASE"/>
</dbReference>
<dbReference type="InterPro" id="IPR036188">
    <property type="entry name" value="FAD/NAD-bd_sf"/>
</dbReference>
<feature type="domain" description="FAD-binding" evidence="1">
    <location>
        <begin position="5"/>
        <end position="299"/>
    </location>
</feature>
<dbReference type="InterPro" id="IPR002938">
    <property type="entry name" value="FAD-bd"/>
</dbReference>
<proteinExistence type="predicted"/>
<dbReference type="OrthoDB" id="1142316at2"/>
<reference evidence="2 3" key="1">
    <citation type="submission" date="2014-10" db="EMBL/GenBank/DDBJ databases">
        <title>Draft genome sequence of the proteorhodopsin-containing marine bacterium Dokdonia donghaensis.</title>
        <authorList>
            <person name="Gomez-Consarnau L."/>
            <person name="Gonzalez J.M."/>
            <person name="Riedel T."/>
            <person name="Jaenicke S."/>
            <person name="Wagner-Doebler I."/>
            <person name="Fuhrman J.A."/>
        </authorList>
    </citation>
    <scope>NUCLEOTIDE SEQUENCE [LARGE SCALE GENOMIC DNA]</scope>
    <source>
        <strain evidence="2 3">DSW-1</strain>
    </source>
</reference>
<sequence>MRQDYDIIIVGGGLAGLTAALHLSQSAHSILLIEKNEYPRHKVCGEYVSNEVLPYLKRLGIDPIAHGAKEITKFAFSGLSAEALHIDLPLGGFGISRYALDYMMYNKLIENGVTVERASVLDITYCDEMFEVAITDKSYRTPHVIGAYGKRSTLDITLSRKFISTRSPWLGVKAHYQADFPEDQVALHNFKGGYCGLSKVETDAVNVCYLADVASFKKYKDLDTYRVEVLEKNKELKSFFAKAKPLFNKPLTISQISFQNKQTVENHILMIGDSAGLIHPLCGNGMAMAIHSAKIASECLLEYLLYPKSRAHLEQNYTKQWKAAFTTRMRNGAIIQRGLQSDTITKVGVRVLQQSPRLLTKIITSTHGKNLL</sequence>
<evidence type="ECO:0000313" key="3">
    <source>
        <dbReference type="Proteomes" id="UP000030140"/>
    </source>
</evidence>
<dbReference type="Gene3D" id="3.50.50.60">
    <property type="entry name" value="FAD/NAD(P)-binding domain"/>
    <property type="match status" value="1"/>
</dbReference>
<dbReference type="PANTHER" id="PTHR42685:SF22">
    <property type="entry name" value="CONDITIONED MEDIUM FACTOR RECEPTOR 1"/>
    <property type="match status" value="1"/>
</dbReference>
<dbReference type="PANTHER" id="PTHR42685">
    <property type="entry name" value="GERANYLGERANYL DIPHOSPHATE REDUCTASE"/>
    <property type="match status" value="1"/>
</dbReference>
<evidence type="ECO:0000259" key="1">
    <source>
        <dbReference type="Pfam" id="PF01494"/>
    </source>
</evidence>
<dbReference type="Pfam" id="PF01494">
    <property type="entry name" value="FAD_binding_3"/>
    <property type="match status" value="1"/>
</dbReference>
<evidence type="ECO:0000313" key="2">
    <source>
        <dbReference type="EMBL" id="KGO05900.1"/>
    </source>
</evidence>
<dbReference type="KEGG" id="ddo:I597_1943"/>